<name>A0ABZ2ZXY7_9MICC</name>
<keyword evidence="2" id="KW-0645">Protease</keyword>
<gene>
    <name evidence="6" type="ORF">AAE021_13155</name>
</gene>
<evidence type="ECO:0000259" key="5">
    <source>
        <dbReference type="PROSITE" id="PS51935"/>
    </source>
</evidence>
<feature type="domain" description="NlpC/P60" evidence="5">
    <location>
        <begin position="159"/>
        <end position="281"/>
    </location>
</feature>
<organism evidence="6 7">
    <name type="scientific">Arthrobacter citreus</name>
    <dbReference type="NCBI Taxonomy" id="1670"/>
    <lineage>
        <taxon>Bacteria</taxon>
        <taxon>Bacillati</taxon>
        <taxon>Actinomycetota</taxon>
        <taxon>Actinomycetes</taxon>
        <taxon>Micrococcales</taxon>
        <taxon>Micrococcaceae</taxon>
        <taxon>Arthrobacter</taxon>
    </lineage>
</organism>
<reference evidence="6 7" key="1">
    <citation type="submission" date="2024-04" db="EMBL/GenBank/DDBJ databases">
        <title>Arthrobacter sp. from Plains bison fecal sample.</title>
        <authorList>
            <person name="Ruzzini A."/>
        </authorList>
    </citation>
    <scope>NUCLEOTIDE SEQUENCE [LARGE SCALE GENOMIC DNA]</scope>
    <source>
        <strain evidence="6 7">EINP1</strain>
    </source>
</reference>
<accession>A0ABZ2ZXY7</accession>
<dbReference type="RefSeq" id="WP_342022789.1">
    <property type="nucleotide sequence ID" value="NZ_CP151657.1"/>
</dbReference>
<proteinExistence type="inferred from homology"/>
<comment type="similarity">
    <text evidence="1">Belongs to the peptidase C40 family.</text>
</comment>
<keyword evidence="7" id="KW-1185">Reference proteome</keyword>
<dbReference type="SUPFAM" id="SSF54001">
    <property type="entry name" value="Cysteine proteinases"/>
    <property type="match status" value="1"/>
</dbReference>
<keyword evidence="3" id="KW-0378">Hydrolase</keyword>
<dbReference type="Proteomes" id="UP001448858">
    <property type="component" value="Chromosome"/>
</dbReference>
<evidence type="ECO:0000313" key="7">
    <source>
        <dbReference type="Proteomes" id="UP001448858"/>
    </source>
</evidence>
<dbReference type="InterPro" id="IPR038765">
    <property type="entry name" value="Papain-like_cys_pep_sf"/>
</dbReference>
<dbReference type="Gene3D" id="3.90.1720.10">
    <property type="entry name" value="endopeptidase domain like (from Nostoc punctiforme)"/>
    <property type="match status" value="1"/>
</dbReference>
<dbReference type="Pfam" id="PF00877">
    <property type="entry name" value="NLPC_P60"/>
    <property type="match status" value="1"/>
</dbReference>
<keyword evidence="4" id="KW-0788">Thiol protease</keyword>
<evidence type="ECO:0000313" key="6">
    <source>
        <dbReference type="EMBL" id="WZP15122.1"/>
    </source>
</evidence>
<evidence type="ECO:0000256" key="1">
    <source>
        <dbReference type="ARBA" id="ARBA00007074"/>
    </source>
</evidence>
<dbReference type="PROSITE" id="PS51935">
    <property type="entry name" value="NLPC_P60"/>
    <property type="match status" value="1"/>
</dbReference>
<evidence type="ECO:0000256" key="3">
    <source>
        <dbReference type="ARBA" id="ARBA00022801"/>
    </source>
</evidence>
<dbReference type="EMBL" id="CP151657">
    <property type="protein sequence ID" value="WZP15122.1"/>
    <property type="molecule type" value="Genomic_DNA"/>
</dbReference>
<evidence type="ECO:0000256" key="2">
    <source>
        <dbReference type="ARBA" id="ARBA00022670"/>
    </source>
</evidence>
<protein>
    <submittedName>
        <fullName evidence="6">NlpC/P60 family protein</fullName>
    </submittedName>
</protein>
<evidence type="ECO:0000256" key="4">
    <source>
        <dbReference type="ARBA" id="ARBA00022807"/>
    </source>
</evidence>
<dbReference type="InterPro" id="IPR000064">
    <property type="entry name" value="NLP_P60_dom"/>
</dbReference>
<sequence>MSSVAHGRRRAATTQTSPISALSRAVTSNAGNLGRQAAVVVAASGLVLAAGLPAQAAVSTDRQALEATPLSAVTATGAVSVSAQAPFELATLESVSSVSGADYRAQVAAEEAAAAAAVVAQEQAAAQAQQAQQAATVQTQQAAATTAYAAPAAAPAANTPAPATAAPAAPAPAPAPVASSGVGAALVASAYGQIGVAQDCTAMVENALRSIGKSVGDLAPAQFYAYGSVVGSPEPGDLVITSGHVAIYVGNGQVISGGFDGMNTVLHPLSYLGGASFVRVS</sequence>